<reference evidence="2" key="1">
    <citation type="submission" date="2018-05" db="EMBL/GenBank/DDBJ databases">
        <authorList>
            <person name="Lanie J.A."/>
            <person name="Ng W.-L."/>
            <person name="Kazmierczak K.M."/>
            <person name="Andrzejewski T.M."/>
            <person name="Davidsen T.M."/>
            <person name="Wayne K.J."/>
            <person name="Tettelin H."/>
            <person name="Glass J.I."/>
            <person name="Rusch D."/>
            <person name="Podicherti R."/>
            <person name="Tsui H.-C.T."/>
            <person name="Winkler M.E."/>
        </authorList>
    </citation>
    <scope>NUCLEOTIDE SEQUENCE</scope>
</reference>
<evidence type="ECO:0000313" key="2">
    <source>
        <dbReference type="EMBL" id="SVC49248.1"/>
    </source>
</evidence>
<accession>A0A382ML67</accession>
<dbReference type="GO" id="GO:0051536">
    <property type="term" value="F:iron-sulfur cluster binding"/>
    <property type="evidence" value="ECO:0007669"/>
    <property type="project" value="InterPro"/>
</dbReference>
<sequence>MSETEPKLTKNEVIKAENPSLAGNIGVTLHDPEAEMFDADDQQFLKFHGIYQQDDRDVRKQGKKYMFMIRGRIPGGVVSPDLYLTYDRLSEDYGNQTLRVTTRQSFQFHGGVKTGLGPLMKGINDALSDTLAACGDVNRNVLAPPTPSISKLTEQVFEDCKRVSEALLP</sequence>
<dbReference type="GO" id="GO:0050311">
    <property type="term" value="F:sulfite reductase (ferredoxin) activity"/>
    <property type="evidence" value="ECO:0007669"/>
    <property type="project" value="TreeGrafter"/>
</dbReference>
<dbReference type="EMBL" id="UINC01094203">
    <property type="protein sequence ID" value="SVC49248.1"/>
    <property type="molecule type" value="Genomic_DNA"/>
</dbReference>
<dbReference type="GO" id="GO:0009337">
    <property type="term" value="C:sulfite reductase complex (NADPH)"/>
    <property type="evidence" value="ECO:0007669"/>
    <property type="project" value="TreeGrafter"/>
</dbReference>
<dbReference type="GO" id="GO:0000103">
    <property type="term" value="P:sulfate assimilation"/>
    <property type="evidence" value="ECO:0007669"/>
    <property type="project" value="TreeGrafter"/>
</dbReference>
<feature type="non-terminal residue" evidence="2">
    <location>
        <position position="169"/>
    </location>
</feature>
<dbReference type="SUPFAM" id="SSF55124">
    <property type="entry name" value="Nitrite/Sulfite reductase N-terminal domain-like"/>
    <property type="match status" value="1"/>
</dbReference>
<dbReference type="InterPro" id="IPR005117">
    <property type="entry name" value="NiRdtase/SiRdtase_haem-b_fer"/>
</dbReference>
<dbReference type="Gene3D" id="3.90.480.20">
    <property type="match status" value="1"/>
</dbReference>
<feature type="domain" description="Nitrite/Sulfite reductase ferredoxin-like" evidence="1">
    <location>
        <begin position="60"/>
        <end position="124"/>
    </location>
</feature>
<dbReference type="PANTHER" id="PTHR11493">
    <property type="entry name" value="SULFITE REDUCTASE [NADPH] SUBUNIT BETA-RELATED"/>
    <property type="match status" value="1"/>
</dbReference>
<dbReference type="Pfam" id="PF03460">
    <property type="entry name" value="NIR_SIR_ferr"/>
    <property type="match status" value="1"/>
</dbReference>
<dbReference type="InterPro" id="IPR045169">
    <property type="entry name" value="NO2/SO3_Rdtase_4Fe4S_prot"/>
</dbReference>
<name>A0A382ML67_9ZZZZ</name>
<dbReference type="GO" id="GO:0020037">
    <property type="term" value="F:heme binding"/>
    <property type="evidence" value="ECO:0007669"/>
    <property type="project" value="InterPro"/>
</dbReference>
<evidence type="ECO:0000259" key="1">
    <source>
        <dbReference type="Pfam" id="PF03460"/>
    </source>
</evidence>
<gene>
    <name evidence="2" type="ORF">METZ01_LOCUS302102</name>
</gene>
<protein>
    <recommendedName>
        <fullName evidence="1">Nitrite/Sulfite reductase ferredoxin-like domain-containing protein</fullName>
    </recommendedName>
</protein>
<proteinExistence type="predicted"/>
<dbReference type="GO" id="GO:0016002">
    <property type="term" value="F:sulfite reductase activity"/>
    <property type="evidence" value="ECO:0007669"/>
    <property type="project" value="TreeGrafter"/>
</dbReference>
<dbReference type="AlphaFoldDB" id="A0A382ML67"/>
<dbReference type="InterPro" id="IPR036136">
    <property type="entry name" value="Nit/Sulf_reduc_fer-like_dom_sf"/>
</dbReference>
<organism evidence="2">
    <name type="scientific">marine metagenome</name>
    <dbReference type="NCBI Taxonomy" id="408172"/>
    <lineage>
        <taxon>unclassified sequences</taxon>
        <taxon>metagenomes</taxon>
        <taxon>ecological metagenomes</taxon>
    </lineage>
</organism>
<dbReference type="PANTHER" id="PTHR11493:SF47">
    <property type="entry name" value="SULFITE REDUCTASE [NADPH] SUBUNIT BETA"/>
    <property type="match status" value="1"/>
</dbReference>